<dbReference type="STRING" id="218851.A0A2G5F5P7"/>
<dbReference type="GO" id="GO:0006355">
    <property type="term" value="P:regulation of DNA-templated transcription"/>
    <property type="evidence" value="ECO:0007669"/>
    <property type="project" value="UniProtKB-UniRule"/>
</dbReference>
<name>A0A2G5F5P7_AQUCA</name>
<dbReference type="OrthoDB" id="747268at2759"/>
<dbReference type="EMBL" id="KZ305019">
    <property type="protein sequence ID" value="PIA63341.1"/>
    <property type="molecule type" value="Genomic_DNA"/>
</dbReference>
<dbReference type="InterPro" id="IPR006564">
    <property type="entry name" value="Znf_PMZ"/>
</dbReference>
<dbReference type="PANTHER" id="PTHR31669">
    <property type="entry name" value="PROTEIN FAR1-RELATED SEQUENCE 10-RELATED"/>
    <property type="match status" value="1"/>
</dbReference>
<dbReference type="Pfam" id="PF04434">
    <property type="entry name" value="SWIM"/>
    <property type="match status" value="1"/>
</dbReference>
<organism evidence="9 10">
    <name type="scientific">Aquilegia coerulea</name>
    <name type="common">Rocky mountain columbine</name>
    <dbReference type="NCBI Taxonomy" id="218851"/>
    <lineage>
        <taxon>Eukaryota</taxon>
        <taxon>Viridiplantae</taxon>
        <taxon>Streptophyta</taxon>
        <taxon>Embryophyta</taxon>
        <taxon>Tracheophyta</taxon>
        <taxon>Spermatophyta</taxon>
        <taxon>Magnoliopsida</taxon>
        <taxon>Ranunculales</taxon>
        <taxon>Ranunculaceae</taxon>
        <taxon>Thalictroideae</taxon>
        <taxon>Aquilegia</taxon>
    </lineage>
</organism>
<dbReference type="Pfam" id="PF10551">
    <property type="entry name" value="MULE"/>
    <property type="match status" value="1"/>
</dbReference>
<keyword evidence="10" id="KW-1185">Reference proteome</keyword>
<feature type="compositionally biased region" description="Basic and acidic residues" evidence="7">
    <location>
        <begin position="694"/>
        <end position="703"/>
    </location>
</feature>
<evidence type="ECO:0000256" key="1">
    <source>
        <dbReference type="ARBA" id="ARBA00005889"/>
    </source>
</evidence>
<sequence>MNDTQPMSEDELSEDEYEDCEFADSININENNKLNVDQDIEPKTGMTFPTYEDAKNFYNRHAMRKGFGTRVKRSCIDRKTKEKNFVWLSCSKEGFKIEKEGVVHKRPNTRVGCDAHLKVKMDSNKWKIISFQSEHNHVCSPSKSHRFRSHKHMESGSKKRLELHCDAEIRVNKSFHSMVVDAGGHENVPFGQKDARNYVNKYKRLKFQEGDAEAMHKYFTRMQQKNPNFFYLVDLDPEGRLRNVFWADARSRDAYKYFGDVVTFDTTYLTNRYDLKFAPFVGVNHHGQSILLGCGLLADETSETFEWVFNAWLEAMFKHSPRAIITDQSKAMENAIIKVFPAARHRLCLWHIMKKNPYKLGSMTEYKAIKKAMKNAVYESLRINEFEEVWASMVEKHKLQQNKWLTKLYNLRQKWVPIFLKDIFFRSESMNAFFDGYVHAKTSLKEFVDQYEMALEDKYEKESQADFDSFNASPPLKTSCLFESQLVKVYTKAIFLKFQSELYGMASCSKSQLRVDREITRYAVKERVLDKNGNLLPPKTYEVYFNNGEIEVSCICRLFQHKGILCKHALHVLNEFVDEIPSQYILPRWRKDFKRTYNDNCCSRKIDAHNPVQRYDVLYPCALQILEERILSDSKFKTVLDGFMELKKKVLNENKDMCDGDNELSATPSNEQPKTFQSENVKYLDPLQAKKIGRPKERLKHPSELGYKASTKQPKTQLAVDHLIKFGDGCRDYPPDTAYGKTCQAL</sequence>
<keyword evidence="3 5" id="KW-0863">Zinc-finger</keyword>
<keyword evidence="2 6" id="KW-0479">Metal-binding</keyword>
<feature type="domain" description="SWIM-type" evidence="8">
    <location>
        <begin position="541"/>
        <end position="577"/>
    </location>
</feature>
<evidence type="ECO:0000256" key="7">
    <source>
        <dbReference type="SAM" id="MobiDB-lite"/>
    </source>
</evidence>
<keyword evidence="4 6" id="KW-0862">Zinc</keyword>
<dbReference type="GO" id="GO:0008270">
    <property type="term" value="F:zinc ion binding"/>
    <property type="evidence" value="ECO:0007669"/>
    <property type="project" value="UniProtKB-UniRule"/>
</dbReference>
<dbReference type="GO" id="GO:0005634">
    <property type="term" value="C:nucleus"/>
    <property type="evidence" value="ECO:0007669"/>
    <property type="project" value="UniProtKB-SubCell"/>
</dbReference>
<dbReference type="Pfam" id="PF03101">
    <property type="entry name" value="FAR1"/>
    <property type="match status" value="1"/>
</dbReference>
<reference evidence="9 10" key="1">
    <citation type="submission" date="2017-09" db="EMBL/GenBank/DDBJ databases">
        <title>WGS assembly of Aquilegia coerulea Goldsmith.</title>
        <authorList>
            <person name="Hodges S."/>
            <person name="Kramer E."/>
            <person name="Nordborg M."/>
            <person name="Tomkins J."/>
            <person name="Borevitz J."/>
            <person name="Derieg N."/>
            <person name="Yan J."/>
            <person name="Mihaltcheva S."/>
            <person name="Hayes R.D."/>
            <person name="Rokhsar D."/>
        </authorList>
    </citation>
    <scope>NUCLEOTIDE SEQUENCE [LARGE SCALE GENOMIC DNA]</scope>
    <source>
        <strain evidence="10">cv. Goldsmith</strain>
    </source>
</reference>
<keyword evidence="6" id="KW-0539">Nucleus</keyword>
<evidence type="ECO:0000313" key="10">
    <source>
        <dbReference type="Proteomes" id="UP000230069"/>
    </source>
</evidence>
<evidence type="ECO:0000256" key="5">
    <source>
        <dbReference type="PROSITE-ProRule" id="PRU00325"/>
    </source>
</evidence>
<dbReference type="InterPro" id="IPR018289">
    <property type="entry name" value="MULE_transposase_dom"/>
</dbReference>
<dbReference type="PANTHER" id="PTHR31669:SF283">
    <property type="entry name" value="PROTEIN FAR1-RELATED SEQUENCE"/>
    <property type="match status" value="1"/>
</dbReference>
<dbReference type="InParanoid" id="A0A2G5F5P7"/>
<comment type="subcellular location">
    <subcellularLocation>
        <location evidence="6">Nucleus</location>
    </subcellularLocation>
</comment>
<protein>
    <recommendedName>
        <fullName evidence="6">Protein FAR1-RELATED SEQUENCE</fullName>
    </recommendedName>
</protein>
<dbReference type="Proteomes" id="UP000230069">
    <property type="component" value="Unassembled WGS sequence"/>
</dbReference>
<dbReference type="InterPro" id="IPR031052">
    <property type="entry name" value="FHY3/FAR1"/>
</dbReference>
<evidence type="ECO:0000256" key="2">
    <source>
        <dbReference type="ARBA" id="ARBA00022723"/>
    </source>
</evidence>
<gene>
    <name evidence="9" type="ORF">AQUCO_00200987v1</name>
</gene>
<proteinExistence type="inferred from homology"/>
<dbReference type="SMART" id="SM00575">
    <property type="entry name" value="ZnF_PMZ"/>
    <property type="match status" value="1"/>
</dbReference>
<evidence type="ECO:0000256" key="3">
    <source>
        <dbReference type="ARBA" id="ARBA00022771"/>
    </source>
</evidence>
<evidence type="ECO:0000256" key="4">
    <source>
        <dbReference type="ARBA" id="ARBA00022833"/>
    </source>
</evidence>
<evidence type="ECO:0000256" key="6">
    <source>
        <dbReference type="RuleBase" id="RU367018"/>
    </source>
</evidence>
<dbReference type="AlphaFoldDB" id="A0A2G5F5P7"/>
<comment type="similarity">
    <text evidence="1 6">Belongs to the FHY3/FAR1 family.</text>
</comment>
<comment type="function">
    <text evidence="6">Putative transcription activator involved in regulating light control of development.</text>
</comment>
<accession>A0A2G5F5P7</accession>
<feature type="region of interest" description="Disordered" evidence="7">
    <location>
        <begin position="692"/>
        <end position="712"/>
    </location>
</feature>
<dbReference type="InterPro" id="IPR007527">
    <property type="entry name" value="Znf_SWIM"/>
</dbReference>
<evidence type="ECO:0000313" key="9">
    <source>
        <dbReference type="EMBL" id="PIA63341.1"/>
    </source>
</evidence>
<evidence type="ECO:0000259" key="8">
    <source>
        <dbReference type="PROSITE" id="PS50966"/>
    </source>
</evidence>
<dbReference type="PROSITE" id="PS50966">
    <property type="entry name" value="ZF_SWIM"/>
    <property type="match status" value="1"/>
</dbReference>
<dbReference type="InterPro" id="IPR004330">
    <property type="entry name" value="FAR1_DNA_bnd_dom"/>
</dbReference>